<dbReference type="EMBL" id="VSSQ01002629">
    <property type="protein sequence ID" value="MPM16524.1"/>
    <property type="molecule type" value="Genomic_DNA"/>
</dbReference>
<accession>A0A644XQW7</accession>
<evidence type="ECO:0000313" key="1">
    <source>
        <dbReference type="EMBL" id="MPM16524.1"/>
    </source>
</evidence>
<protein>
    <submittedName>
        <fullName evidence="1">Uncharacterized protein</fullName>
    </submittedName>
</protein>
<sequence length="75" mass="8667">MAFSLENEGKKYIVIFNANRNDTVFRVEKGKYAILVEDNQVFLERKAEAAMMEKILVKAHTTSVLYAENQNKKNI</sequence>
<gene>
    <name evidence="1" type="ORF">SDC9_62905</name>
</gene>
<name>A0A644XQW7_9ZZZZ</name>
<dbReference type="InterPro" id="IPR013780">
    <property type="entry name" value="Glyco_hydro_b"/>
</dbReference>
<reference evidence="1" key="1">
    <citation type="submission" date="2019-08" db="EMBL/GenBank/DDBJ databases">
        <authorList>
            <person name="Kucharzyk K."/>
            <person name="Murdoch R.W."/>
            <person name="Higgins S."/>
            <person name="Loffler F."/>
        </authorList>
    </citation>
    <scope>NUCLEOTIDE SEQUENCE</scope>
</reference>
<dbReference type="Gene3D" id="2.60.40.1180">
    <property type="entry name" value="Golgi alpha-mannosidase II"/>
    <property type="match status" value="1"/>
</dbReference>
<comment type="caution">
    <text evidence="1">The sequence shown here is derived from an EMBL/GenBank/DDBJ whole genome shotgun (WGS) entry which is preliminary data.</text>
</comment>
<proteinExistence type="predicted"/>
<organism evidence="1">
    <name type="scientific">bioreactor metagenome</name>
    <dbReference type="NCBI Taxonomy" id="1076179"/>
    <lineage>
        <taxon>unclassified sequences</taxon>
        <taxon>metagenomes</taxon>
        <taxon>ecological metagenomes</taxon>
    </lineage>
</organism>
<dbReference type="AlphaFoldDB" id="A0A644XQW7"/>